<keyword evidence="5 15" id="KW-0679">Respiratory chain</keyword>
<evidence type="ECO:0000256" key="12">
    <source>
        <dbReference type="ARBA" id="ARBA00023008"/>
    </source>
</evidence>
<comment type="subcellular location">
    <subcellularLocation>
        <location evidence="16">Cell membrane</location>
        <topology evidence="16">Multi-pass membrane protein</topology>
    </subcellularLocation>
    <subcellularLocation>
        <location evidence="1">Membrane</location>
        <topology evidence="1">Multi-pass membrane protein</topology>
    </subcellularLocation>
</comment>
<keyword evidence="7 16" id="KW-0479">Metal-binding</keyword>
<evidence type="ECO:0000259" key="17">
    <source>
        <dbReference type="PROSITE" id="PS50855"/>
    </source>
</evidence>
<dbReference type="GO" id="GO:0005886">
    <property type="term" value="C:plasma membrane"/>
    <property type="evidence" value="ECO:0007669"/>
    <property type="project" value="UniProtKB-SubCell"/>
</dbReference>
<comment type="pathway">
    <text evidence="2 16">Energy metabolism; oxidative phosphorylation.</text>
</comment>
<dbReference type="PRINTS" id="PR01165">
    <property type="entry name" value="CYCOXIDASEI"/>
</dbReference>
<dbReference type="AlphaFoldDB" id="A0A0K1PHD3"/>
<dbReference type="OrthoDB" id="9803294at2"/>
<dbReference type="SUPFAM" id="SSF81442">
    <property type="entry name" value="Cytochrome c oxidase subunit I-like"/>
    <property type="match status" value="1"/>
</dbReference>
<evidence type="ECO:0000256" key="1">
    <source>
        <dbReference type="ARBA" id="ARBA00004141"/>
    </source>
</evidence>
<evidence type="ECO:0000256" key="15">
    <source>
        <dbReference type="RuleBase" id="RU000370"/>
    </source>
</evidence>
<dbReference type="PATRIC" id="fig|1391653.3.peg.3337"/>
<feature type="transmembrane region" description="Helical" evidence="16">
    <location>
        <begin position="126"/>
        <end position="145"/>
    </location>
</feature>
<keyword evidence="4 15" id="KW-0349">Heme</keyword>
<keyword evidence="3 15" id="KW-0813">Transport</keyword>
<dbReference type="InterPro" id="IPR014241">
    <property type="entry name" value="Cyt_c_oxidase_su1_bac"/>
</dbReference>
<reference evidence="18 19" key="1">
    <citation type="submission" date="2015-08" db="EMBL/GenBank/DDBJ databases">
        <authorList>
            <person name="Babu N.S."/>
            <person name="Beckwith C.J."/>
            <person name="Beseler K.G."/>
            <person name="Brison A."/>
            <person name="Carone J.V."/>
            <person name="Caskin T.P."/>
            <person name="Diamond M."/>
            <person name="Durham M.E."/>
            <person name="Foxe J.M."/>
            <person name="Go M."/>
            <person name="Henderson B.A."/>
            <person name="Jones I.B."/>
            <person name="McGettigan J.A."/>
            <person name="Micheletti S.J."/>
            <person name="Nasrallah M.E."/>
            <person name="Ortiz D."/>
            <person name="Piller C.R."/>
            <person name="Privatt S.R."/>
            <person name="Schneider S.L."/>
            <person name="Sharp S."/>
            <person name="Smith T.C."/>
            <person name="Stanton J.D."/>
            <person name="Ullery H.E."/>
            <person name="Wilson R.J."/>
            <person name="Serrano M.G."/>
            <person name="Buck G."/>
            <person name="Lee V."/>
            <person name="Wang Y."/>
            <person name="Carvalho R."/>
            <person name="Voegtly L."/>
            <person name="Shi R."/>
            <person name="Duckworth R."/>
            <person name="Johnson A."/>
            <person name="Loviza R."/>
            <person name="Walstead R."/>
            <person name="Shah Z."/>
            <person name="Kiflezghi M."/>
            <person name="Wade K."/>
            <person name="Ball S.L."/>
            <person name="Bradley K.W."/>
            <person name="Asai D.J."/>
            <person name="Bowman C.A."/>
            <person name="Russell D.A."/>
            <person name="Pope W.H."/>
            <person name="Jacobs-Sera D."/>
            <person name="Hendrix R.W."/>
            <person name="Hatfull G.F."/>
        </authorList>
    </citation>
    <scope>NUCLEOTIDE SEQUENCE [LARGE SCALE GENOMIC DNA]</scope>
    <source>
        <strain evidence="18 19">DSM 27710</strain>
    </source>
</reference>
<dbReference type="InterPro" id="IPR036927">
    <property type="entry name" value="Cyt_c_oxase-like_su1_sf"/>
</dbReference>
<evidence type="ECO:0000256" key="9">
    <source>
        <dbReference type="ARBA" id="ARBA00022982"/>
    </source>
</evidence>
<dbReference type="InterPro" id="IPR023616">
    <property type="entry name" value="Cyt_c_oxase-like_su1_dom"/>
</dbReference>
<feature type="domain" description="Cytochrome oxidase subunit I profile" evidence="17">
    <location>
        <begin position="21"/>
        <end position="531"/>
    </location>
</feature>
<evidence type="ECO:0000256" key="4">
    <source>
        <dbReference type="ARBA" id="ARBA00022617"/>
    </source>
</evidence>
<evidence type="ECO:0000256" key="13">
    <source>
        <dbReference type="ARBA" id="ARBA00023136"/>
    </source>
</evidence>
<dbReference type="InterPro" id="IPR023615">
    <property type="entry name" value="Cyt_c_Oxase_su1_BS"/>
</dbReference>
<dbReference type="Pfam" id="PF00115">
    <property type="entry name" value="COX1"/>
    <property type="match status" value="1"/>
</dbReference>
<keyword evidence="10 16" id="KW-1133">Transmembrane helix</keyword>
<evidence type="ECO:0000256" key="3">
    <source>
        <dbReference type="ARBA" id="ARBA00022448"/>
    </source>
</evidence>
<dbReference type="GO" id="GO:0022904">
    <property type="term" value="P:respiratory electron transport chain"/>
    <property type="evidence" value="ECO:0007669"/>
    <property type="project" value="TreeGrafter"/>
</dbReference>
<dbReference type="GO" id="GO:0046872">
    <property type="term" value="F:metal ion binding"/>
    <property type="evidence" value="ECO:0007669"/>
    <property type="project" value="UniProtKB-KW"/>
</dbReference>
<accession>A0A0K1PHD3</accession>
<keyword evidence="8" id="KW-1278">Translocase</keyword>
<name>A0A0K1PHD3_9BACT</name>
<dbReference type="KEGG" id="vin:AKJ08_3193"/>
<feature type="transmembrane region" description="Helical" evidence="16">
    <location>
        <begin position="165"/>
        <end position="186"/>
    </location>
</feature>
<evidence type="ECO:0000256" key="14">
    <source>
        <dbReference type="ARBA" id="ARBA00047816"/>
    </source>
</evidence>
<feature type="transmembrane region" description="Helical" evidence="16">
    <location>
        <begin position="206"/>
        <end position="230"/>
    </location>
</feature>
<dbReference type="STRING" id="1391653.AKJ08_3193"/>
<feature type="transmembrane region" description="Helical" evidence="16">
    <location>
        <begin position="470"/>
        <end position="492"/>
    </location>
</feature>
<feature type="transmembrane region" description="Helical" evidence="16">
    <location>
        <begin position="81"/>
        <end position="106"/>
    </location>
</feature>
<evidence type="ECO:0000313" key="19">
    <source>
        <dbReference type="Proteomes" id="UP000055590"/>
    </source>
</evidence>
<dbReference type="EMBL" id="CP012332">
    <property type="protein sequence ID" value="AKU92806.1"/>
    <property type="molecule type" value="Genomic_DNA"/>
</dbReference>
<dbReference type="GO" id="GO:0015990">
    <property type="term" value="P:electron transport coupled proton transport"/>
    <property type="evidence" value="ECO:0007669"/>
    <property type="project" value="InterPro"/>
</dbReference>
<feature type="transmembrane region" description="Helical" evidence="16">
    <location>
        <begin position="319"/>
        <end position="337"/>
    </location>
</feature>
<dbReference type="NCBIfam" id="TIGR02891">
    <property type="entry name" value="CtaD_CoxA"/>
    <property type="match status" value="1"/>
</dbReference>
<keyword evidence="13 16" id="KW-0472">Membrane</keyword>
<sequence>MSIANVPTSESPESLPKVHYWNATKGWKSWAFTVDHKRIGMMYLMAILTTFFIGGIFAILVRLQLLNPGGMLVGNKVYNQIFTLHGVVMVFLFLVPSIPASLGNFFLPMQLGAKDVAFPKLNLASLYIYVIGAAFALYSMVAGAVDTGWTFYTPYSITTNTAVVSMTFAAFILGFSSILTGLNFIVTTHKLRAPGMTWMRMPLLIWALYATSVIQLLATPVLAITLLLTAMERVLGVGIFDPALGGDPILYQHFFWFYSHPAVYIMAVPGFGVVSEIIATFTRRPVFGYRFVALSSLAIAFIGFFVWGHHMFVSGQSEFAGMVFSFLSFFVAIPTAVKIFNWTATLYKGSIKLESPLLFILAFLIQFTIGGLTGLPLATLATDVHLHDTYYVVAHFHYVMMGGTVFAFIGGLHYWWPKMTGRMYNEPLAKLAACILFVGFNITFFTQFVLGLRGMPRRYATYLEQFQNLHAFSSVGSWILAVGFLLIAAYLLQSLRSGRIAPANPWGASTLEWQTQSPPITENFVDTPHVTTGPYVYPDQEPVPSRRVA</sequence>
<feature type="transmembrane region" description="Helical" evidence="16">
    <location>
        <begin position="286"/>
        <end position="307"/>
    </location>
</feature>
<feature type="transmembrane region" description="Helical" evidence="16">
    <location>
        <begin position="398"/>
        <end position="416"/>
    </location>
</feature>
<keyword evidence="19" id="KW-1185">Reference proteome</keyword>
<evidence type="ECO:0000256" key="5">
    <source>
        <dbReference type="ARBA" id="ARBA00022660"/>
    </source>
</evidence>
<keyword evidence="9 15" id="KW-0249">Electron transport</keyword>
<dbReference type="Gene3D" id="1.20.210.10">
    <property type="entry name" value="Cytochrome c oxidase-like, subunit I domain"/>
    <property type="match status" value="1"/>
</dbReference>
<dbReference type="GO" id="GO:0020037">
    <property type="term" value="F:heme binding"/>
    <property type="evidence" value="ECO:0007669"/>
    <property type="project" value="InterPro"/>
</dbReference>
<keyword evidence="11 16" id="KW-0408">Iron</keyword>
<keyword evidence="6 15" id="KW-0812">Transmembrane</keyword>
<feature type="transmembrane region" description="Helical" evidence="16">
    <location>
        <begin position="357"/>
        <end position="378"/>
    </location>
</feature>
<feature type="transmembrane region" description="Helical" evidence="16">
    <location>
        <begin position="250"/>
        <end position="274"/>
    </location>
</feature>
<feature type="transmembrane region" description="Helical" evidence="16">
    <location>
        <begin position="428"/>
        <end position="450"/>
    </location>
</feature>
<dbReference type="InterPro" id="IPR000883">
    <property type="entry name" value="Cyt_C_Oxase_1"/>
</dbReference>
<evidence type="ECO:0000256" key="8">
    <source>
        <dbReference type="ARBA" id="ARBA00022967"/>
    </source>
</evidence>
<keyword evidence="16" id="KW-1003">Cell membrane</keyword>
<dbReference type="GO" id="GO:0006119">
    <property type="term" value="P:oxidative phosphorylation"/>
    <property type="evidence" value="ECO:0007669"/>
    <property type="project" value="UniProtKB-UniPathway"/>
</dbReference>
<dbReference type="RefSeq" id="WP_050726922.1">
    <property type="nucleotide sequence ID" value="NZ_CP012332.1"/>
</dbReference>
<evidence type="ECO:0000313" key="18">
    <source>
        <dbReference type="EMBL" id="AKU92806.1"/>
    </source>
</evidence>
<proteinExistence type="inferred from homology"/>
<gene>
    <name evidence="18" type="ORF">AKJ08_3193</name>
</gene>
<dbReference type="PANTHER" id="PTHR10422">
    <property type="entry name" value="CYTOCHROME C OXIDASE SUBUNIT 1"/>
    <property type="match status" value="1"/>
</dbReference>
<comment type="function">
    <text evidence="16">Cytochrome c oxidase is the component of the respiratory chain that catalyzes the reduction of oxygen to water. Subunits 1-3 form the functional core of the enzyme complex. CO I is the catalytic subunit of the enzyme. Electrons originating in cytochrome c are transferred via the copper A center of subunit 2 and heme A of subunit 1 to the bimetallic center formed by heme A3 and copper B.</text>
</comment>
<dbReference type="PANTHER" id="PTHR10422:SF18">
    <property type="entry name" value="CYTOCHROME C OXIDASE SUBUNIT 1"/>
    <property type="match status" value="1"/>
</dbReference>
<comment type="catalytic activity">
    <reaction evidence="14 16">
        <text>4 Fe(II)-[cytochrome c] + O2 + 8 H(+)(in) = 4 Fe(III)-[cytochrome c] + 2 H2O + 4 H(+)(out)</text>
        <dbReference type="Rhea" id="RHEA:11436"/>
        <dbReference type="Rhea" id="RHEA-COMP:10350"/>
        <dbReference type="Rhea" id="RHEA-COMP:14399"/>
        <dbReference type="ChEBI" id="CHEBI:15377"/>
        <dbReference type="ChEBI" id="CHEBI:15378"/>
        <dbReference type="ChEBI" id="CHEBI:15379"/>
        <dbReference type="ChEBI" id="CHEBI:29033"/>
        <dbReference type="ChEBI" id="CHEBI:29034"/>
        <dbReference type="EC" id="7.1.1.9"/>
    </reaction>
</comment>
<evidence type="ECO:0000256" key="11">
    <source>
        <dbReference type="ARBA" id="ARBA00023004"/>
    </source>
</evidence>
<comment type="similarity">
    <text evidence="15">Belongs to the heme-copper respiratory oxidase family.</text>
</comment>
<protein>
    <recommendedName>
        <fullName evidence="16">Cytochrome c oxidase subunit 1</fullName>
        <ecNumber evidence="16">7.1.1.9</ecNumber>
    </recommendedName>
</protein>
<feature type="transmembrane region" description="Helical" evidence="16">
    <location>
        <begin position="42"/>
        <end position="61"/>
    </location>
</feature>
<dbReference type="GO" id="GO:0004129">
    <property type="term" value="F:cytochrome-c oxidase activity"/>
    <property type="evidence" value="ECO:0007669"/>
    <property type="project" value="UniProtKB-EC"/>
</dbReference>
<dbReference type="PROSITE" id="PS00077">
    <property type="entry name" value="COX1_CUB"/>
    <property type="match status" value="1"/>
</dbReference>
<dbReference type="Proteomes" id="UP000055590">
    <property type="component" value="Chromosome"/>
</dbReference>
<evidence type="ECO:0000256" key="10">
    <source>
        <dbReference type="ARBA" id="ARBA00022989"/>
    </source>
</evidence>
<dbReference type="UniPathway" id="UPA00705"/>
<keyword evidence="12 16" id="KW-0186">Copper</keyword>
<evidence type="ECO:0000256" key="16">
    <source>
        <dbReference type="RuleBase" id="RU363061"/>
    </source>
</evidence>
<evidence type="ECO:0000256" key="6">
    <source>
        <dbReference type="ARBA" id="ARBA00022692"/>
    </source>
</evidence>
<evidence type="ECO:0000256" key="7">
    <source>
        <dbReference type="ARBA" id="ARBA00022723"/>
    </source>
</evidence>
<dbReference type="PROSITE" id="PS50855">
    <property type="entry name" value="COX1"/>
    <property type="match status" value="1"/>
</dbReference>
<evidence type="ECO:0000256" key="2">
    <source>
        <dbReference type="ARBA" id="ARBA00004673"/>
    </source>
</evidence>
<dbReference type="EC" id="7.1.1.9" evidence="16"/>
<organism evidence="18 19">
    <name type="scientific">Vulgatibacter incomptus</name>
    <dbReference type="NCBI Taxonomy" id="1391653"/>
    <lineage>
        <taxon>Bacteria</taxon>
        <taxon>Pseudomonadati</taxon>
        <taxon>Myxococcota</taxon>
        <taxon>Myxococcia</taxon>
        <taxon>Myxococcales</taxon>
        <taxon>Cystobacterineae</taxon>
        <taxon>Vulgatibacteraceae</taxon>
        <taxon>Vulgatibacter</taxon>
    </lineage>
</organism>